<evidence type="ECO:0000313" key="2">
    <source>
        <dbReference type="Proteomes" id="UP000887565"/>
    </source>
</evidence>
<name>A0A915KN33_ROMCU</name>
<accession>A0A915KN33</accession>
<dbReference type="WBParaSite" id="nRc.2.0.1.t39864-RA">
    <property type="protein sequence ID" value="nRc.2.0.1.t39864-RA"/>
    <property type="gene ID" value="nRc.2.0.1.g39864"/>
</dbReference>
<dbReference type="Proteomes" id="UP000887565">
    <property type="component" value="Unplaced"/>
</dbReference>
<feature type="region of interest" description="Disordered" evidence="1">
    <location>
        <begin position="1"/>
        <end position="21"/>
    </location>
</feature>
<evidence type="ECO:0000256" key="1">
    <source>
        <dbReference type="SAM" id="MobiDB-lite"/>
    </source>
</evidence>
<dbReference type="AlphaFoldDB" id="A0A915KN33"/>
<keyword evidence="2" id="KW-1185">Reference proteome</keyword>
<protein>
    <submittedName>
        <fullName evidence="3">Uncharacterized protein</fullName>
    </submittedName>
</protein>
<sequence length="78" mass="9552">MYKEKKRDKHEKVEKEKHIDRETENNDGIKIGLFSYQCCGHFCFQKVYFEEHVKSARLYGRRQNRKVKKWRCGNRGEV</sequence>
<proteinExistence type="predicted"/>
<organism evidence="2 3">
    <name type="scientific">Romanomermis culicivorax</name>
    <name type="common">Nematode worm</name>
    <dbReference type="NCBI Taxonomy" id="13658"/>
    <lineage>
        <taxon>Eukaryota</taxon>
        <taxon>Metazoa</taxon>
        <taxon>Ecdysozoa</taxon>
        <taxon>Nematoda</taxon>
        <taxon>Enoplea</taxon>
        <taxon>Dorylaimia</taxon>
        <taxon>Mermithida</taxon>
        <taxon>Mermithoidea</taxon>
        <taxon>Mermithidae</taxon>
        <taxon>Romanomermis</taxon>
    </lineage>
</organism>
<evidence type="ECO:0000313" key="3">
    <source>
        <dbReference type="WBParaSite" id="nRc.2.0.1.t39864-RA"/>
    </source>
</evidence>
<reference evidence="3" key="1">
    <citation type="submission" date="2022-11" db="UniProtKB">
        <authorList>
            <consortium name="WormBaseParasite"/>
        </authorList>
    </citation>
    <scope>IDENTIFICATION</scope>
</reference>